<dbReference type="Gene3D" id="1.10.3720.10">
    <property type="entry name" value="MetI-like"/>
    <property type="match status" value="1"/>
</dbReference>
<dbReference type="PROSITE" id="PS50928">
    <property type="entry name" value="ABC_TM1"/>
    <property type="match status" value="1"/>
</dbReference>
<gene>
    <name evidence="9" type="ORF">CGZ91_09180</name>
</gene>
<protein>
    <submittedName>
        <fullName evidence="9">ABC transporter permease</fullName>
    </submittedName>
</protein>
<proteinExistence type="inferred from homology"/>
<dbReference type="InterPro" id="IPR035906">
    <property type="entry name" value="MetI-like_sf"/>
</dbReference>
<dbReference type="AlphaFoldDB" id="A0A255EGD0"/>
<feature type="transmembrane region" description="Helical" evidence="7">
    <location>
        <begin position="98"/>
        <end position="122"/>
    </location>
</feature>
<feature type="transmembrane region" description="Helical" evidence="7">
    <location>
        <begin position="134"/>
        <end position="156"/>
    </location>
</feature>
<keyword evidence="10" id="KW-1185">Reference proteome</keyword>
<accession>A0A255EGD0</accession>
<keyword evidence="5 7" id="KW-1133">Transmembrane helix</keyword>
<keyword evidence="3" id="KW-1003">Cell membrane</keyword>
<dbReference type="SUPFAM" id="SSF161098">
    <property type="entry name" value="MetI-like"/>
    <property type="match status" value="1"/>
</dbReference>
<dbReference type="OrthoDB" id="61122at2"/>
<evidence type="ECO:0000256" key="1">
    <source>
        <dbReference type="ARBA" id="ARBA00004651"/>
    </source>
</evidence>
<organism evidence="9 10">
    <name type="scientific">Parenemella sanctibonifatiensis</name>
    <dbReference type="NCBI Taxonomy" id="2016505"/>
    <lineage>
        <taxon>Bacteria</taxon>
        <taxon>Bacillati</taxon>
        <taxon>Actinomycetota</taxon>
        <taxon>Actinomycetes</taxon>
        <taxon>Propionibacteriales</taxon>
        <taxon>Propionibacteriaceae</taxon>
        <taxon>Parenemella</taxon>
    </lineage>
</organism>
<comment type="subcellular location">
    <subcellularLocation>
        <location evidence="1 7">Cell membrane</location>
        <topology evidence="1 7">Multi-pass membrane protein</topology>
    </subcellularLocation>
</comment>
<evidence type="ECO:0000313" key="9">
    <source>
        <dbReference type="EMBL" id="OYN90320.1"/>
    </source>
</evidence>
<dbReference type="PANTHER" id="PTHR43744:SF12">
    <property type="entry name" value="ABC TRANSPORTER PERMEASE PROTEIN MG189-RELATED"/>
    <property type="match status" value="1"/>
</dbReference>
<evidence type="ECO:0000313" key="10">
    <source>
        <dbReference type="Proteomes" id="UP000216300"/>
    </source>
</evidence>
<dbReference type="GO" id="GO:0005886">
    <property type="term" value="C:plasma membrane"/>
    <property type="evidence" value="ECO:0007669"/>
    <property type="project" value="UniProtKB-SubCell"/>
</dbReference>
<feature type="domain" description="ABC transmembrane type-1" evidence="8">
    <location>
        <begin position="65"/>
        <end position="257"/>
    </location>
</feature>
<dbReference type="Pfam" id="PF00528">
    <property type="entry name" value="BPD_transp_1"/>
    <property type="match status" value="1"/>
</dbReference>
<evidence type="ECO:0000256" key="5">
    <source>
        <dbReference type="ARBA" id="ARBA00022989"/>
    </source>
</evidence>
<comment type="caution">
    <text evidence="9">The sequence shown here is derived from an EMBL/GenBank/DDBJ whole genome shotgun (WGS) entry which is preliminary data.</text>
</comment>
<dbReference type="RefSeq" id="WP_094454500.1">
    <property type="nucleotide sequence ID" value="NZ_NMVJ01000007.1"/>
</dbReference>
<evidence type="ECO:0000256" key="6">
    <source>
        <dbReference type="ARBA" id="ARBA00023136"/>
    </source>
</evidence>
<keyword evidence="4 7" id="KW-0812">Transmembrane</keyword>
<dbReference type="PANTHER" id="PTHR43744">
    <property type="entry name" value="ABC TRANSPORTER PERMEASE PROTEIN MG189-RELATED-RELATED"/>
    <property type="match status" value="1"/>
</dbReference>
<keyword evidence="2 7" id="KW-0813">Transport</keyword>
<dbReference type="EMBL" id="NMVJ01000007">
    <property type="protein sequence ID" value="OYN90320.1"/>
    <property type="molecule type" value="Genomic_DNA"/>
</dbReference>
<name>A0A255EGD0_9ACTN</name>
<sequence length="269" mass="29095">MNTIRRIVLVILGLIWLAPVYLMLANASKSPQQYGELNVWQPGDLAGLAGNFAEAWDRGRISDGILSTALYATIGPALAVVIGAMAGFAIVSLRLKHGFAWFVLIFCSTVFPIQMVLMPLFIGYVEVDIFDTRLGLVLVYTVISVPFSAFVMRNFLSGIGHSTFEAAALDGASSWTIFWRIYMPMSTSALVAIFILQATFVWNDLLLGLTLSQSEAVRPVMPALSALQSTYGGATMPVVLAGGLLVSLPTIVLFMATQRYFSKGLALGQ</sequence>
<evidence type="ECO:0000256" key="2">
    <source>
        <dbReference type="ARBA" id="ARBA00022448"/>
    </source>
</evidence>
<feature type="transmembrane region" description="Helical" evidence="7">
    <location>
        <begin position="234"/>
        <end position="256"/>
    </location>
</feature>
<feature type="transmembrane region" description="Helical" evidence="7">
    <location>
        <begin position="177"/>
        <end position="202"/>
    </location>
</feature>
<evidence type="ECO:0000256" key="7">
    <source>
        <dbReference type="RuleBase" id="RU363032"/>
    </source>
</evidence>
<reference evidence="9 10" key="1">
    <citation type="submission" date="2017-07" db="EMBL/GenBank/DDBJ databases">
        <title>Draft whole genome sequences of clinical Proprionibacteriaceae strains.</title>
        <authorList>
            <person name="Bernier A.-M."/>
            <person name="Bernard K."/>
            <person name="Domingo M.-C."/>
        </authorList>
    </citation>
    <scope>NUCLEOTIDE SEQUENCE [LARGE SCALE GENOMIC DNA]</scope>
    <source>
        <strain evidence="9 10">NML 150081</strain>
    </source>
</reference>
<comment type="similarity">
    <text evidence="7">Belongs to the binding-protein-dependent transport system permease family.</text>
</comment>
<keyword evidence="6 7" id="KW-0472">Membrane</keyword>
<dbReference type="GO" id="GO:0055085">
    <property type="term" value="P:transmembrane transport"/>
    <property type="evidence" value="ECO:0007669"/>
    <property type="project" value="InterPro"/>
</dbReference>
<feature type="transmembrane region" description="Helical" evidence="7">
    <location>
        <begin position="69"/>
        <end position="91"/>
    </location>
</feature>
<evidence type="ECO:0000256" key="4">
    <source>
        <dbReference type="ARBA" id="ARBA00022692"/>
    </source>
</evidence>
<dbReference type="Proteomes" id="UP000216300">
    <property type="component" value="Unassembled WGS sequence"/>
</dbReference>
<dbReference type="CDD" id="cd06261">
    <property type="entry name" value="TM_PBP2"/>
    <property type="match status" value="1"/>
</dbReference>
<evidence type="ECO:0000259" key="8">
    <source>
        <dbReference type="PROSITE" id="PS50928"/>
    </source>
</evidence>
<dbReference type="InterPro" id="IPR000515">
    <property type="entry name" value="MetI-like"/>
</dbReference>
<evidence type="ECO:0000256" key="3">
    <source>
        <dbReference type="ARBA" id="ARBA00022475"/>
    </source>
</evidence>